<reference evidence="1" key="1">
    <citation type="submission" date="2014-07" db="EMBL/GenBank/DDBJ databases">
        <title>Identification of a novel salt tolerance gene in wild soybean by whole-genome sequencing.</title>
        <authorList>
            <person name="Lam H.-M."/>
            <person name="Qi X."/>
            <person name="Li M.-W."/>
            <person name="Liu X."/>
            <person name="Xie M."/>
            <person name="Ni M."/>
            <person name="Xu X."/>
        </authorList>
    </citation>
    <scope>NUCLEOTIDE SEQUENCE [LARGE SCALE GENOMIC DNA]</scope>
    <source>
        <tissue evidence="1">Root</tissue>
    </source>
</reference>
<organism evidence="1">
    <name type="scientific">Glycine soja</name>
    <name type="common">Wild soybean</name>
    <dbReference type="NCBI Taxonomy" id="3848"/>
    <lineage>
        <taxon>Eukaryota</taxon>
        <taxon>Viridiplantae</taxon>
        <taxon>Streptophyta</taxon>
        <taxon>Embryophyta</taxon>
        <taxon>Tracheophyta</taxon>
        <taxon>Spermatophyta</taxon>
        <taxon>Magnoliopsida</taxon>
        <taxon>eudicotyledons</taxon>
        <taxon>Gunneridae</taxon>
        <taxon>Pentapetalae</taxon>
        <taxon>rosids</taxon>
        <taxon>fabids</taxon>
        <taxon>Fabales</taxon>
        <taxon>Fabaceae</taxon>
        <taxon>Papilionoideae</taxon>
        <taxon>50 kb inversion clade</taxon>
        <taxon>NPAAA clade</taxon>
        <taxon>indigoferoid/millettioid clade</taxon>
        <taxon>Phaseoleae</taxon>
        <taxon>Glycine</taxon>
        <taxon>Glycine subgen. Soja</taxon>
    </lineage>
</organism>
<accession>A0A0B2QSB2</accession>
<sequence length="31" mass="3600">MIYGGPLTKVTGKWPTLKAAITKDEYNYRRK</sequence>
<gene>
    <name evidence="1" type="ORF">glysoja_044125</name>
</gene>
<dbReference type="AlphaFoldDB" id="A0A0B2QSB2"/>
<dbReference type="Proteomes" id="UP000053555">
    <property type="component" value="Unassembled WGS sequence"/>
</dbReference>
<dbReference type="EMBL" id="KN655573">
    <property type="protein sequence ID" value="KHN24255.1"/>
    <property type="molecule type" value="Genomic_DNA"/>
</dbReference>
<proteinExistence type="predicted"/>
<protein>
    <submittedName>
        <fullName evidence="1">Uncharacterized protein</fullName>
    </submittedName>
</protein>
<name>A0A0B2QSB2_GLYSO</name>
<evidence type="ECO:0000313" key="1">
    <source>
        <dbReference type="EMBL" id="KHN24255.1"/>
    </source>
</evidence>